<proteinExistence type="predicted"/>
<dbReference type="RefSeq" id="WP_034668078.1">
    <property type="nucleotide sequence ID" value="NZ_FNBD01000006.1"/>
</dbReference>
<accession>A0A1G7HE11</accession>
<gene>
    <name evidence="1" type="ORF">SAMN04487992_1067</name>
</gene>
<dbReference type="AlphaFoldDB" id="A0A1G7HE11"/>
<name>A0A1G7HE11_9FLAO</name>
<evidence type="ECO:0008006" key="3">
    <source>
        <dbReference type="Google" id="ProtNLM"/>
    </source>
</evidence>
<dbReference type="Proteomes" id="UP000182114">
    <property type="component" value="Unassembled WGS sequence"/>
</dbReference>
<keyword evidence="2" id="KW-1185">Reference proteome</keyword>
<sequence length="254" mass="29651">MKIEPLTTNEILFDSFLIENLNSFDEFIEIYEKYKHNNSDKTIILTLDDLGQAEYTSGHSIHSNDIDETEGYDLSGLDKACFENNEHLGYLSTPSEFFIRIGNFLKQTKDIDFKSVCERDLTIDEDEISILEKINLSPFEYLDEQIILKIVPVKKPYEGISGFPNGYFESDLNPFENYALSKHLFEKYNFELFGIGASFLGFIRNEKLGENKVKELIIDLSKLYKTTESAFDRFSEIIKDKNYLFIKYIEYLEE</sequence>
<dbReference type="EMBL" id="FNBD01000006">
    <property type="protein sequence ID" value="SDE98553.1"/>
    <property type="molecule type" value="Genomic_DNA"/>
</dbReference>
<organism evidence="1 2">
    <name type="scientific">Cellulophaga baltica</name>
    <dbReference type="NCBI Taxonomy" id="76594"/>
    <lineage>
        <taxon>Bacteria</taxon>
        <taxon>Pseudomonadati</taxon>
        <taxon>Bacteroidota</taxon>
        <taxon>Flavobacteriia</taxon>
        <taxon>Flavobacteriales</taxon>
        <taxon>Flavobacteriaceae</taxon>
        <taxon>Cellulophaga</taxon>
    </lineage>
</organism>
<protein>
    <recommendedName>
        <fullName evidence="3">DUF4253 domain-containing protein</fullName>
    </recommendedName>
</protein>
<reference evidence="2" key="1">
    <citation type="submission" date="2016-10" db="EMBL/GenBank/DDBJ databases">
        <authorList>
            <person name="Varghese N."/>
            <person name="Submissions S."/>
        </authorList>
    </citation>
    <scope>NUCLEOTIDE SEQUENCE [LARGE SCALE GENOMIC DNA]</scope>
    <source>
        <strain evidence="2">DSM 24729</strain>
    </source>
</reference>
<evidence type="ECO:0000313" key="2">
    <source>
        <dbReference type="Proteomes" id="UP000182114"/>
    </source>
</evidence>
<evidence type="ECO:0000313" key="1">
    <source>
        <dbReference type="EMBL" id="SDE98553.1"/>
    </source>
</evidence>